<organism evidence="2 3">
    <name type="scientific">Pleurotus eryngii</name>
    <name type="common">Boletus of the steppes</name>
    <dbReference type="NCBI Taxonomy" id="5323"/>
    <lineage>
        <taxon>Eukaryota</taxon>
        <taxon>Fungi</taxon>
        <taxon>Dikarya</taxon>
        <taxon>Basidiomycota</taxon>
        <taxon>Agaricomycotina</taxon>
        <taxon>Agaricomycetes</taxon>
        <taxon>Agaricomycetidae</taxon>
        <taxon>Agaricales</taxon>
        <taxon>Pleurotineae</taxon>
        <taxon>Pleurotaceae</taxon>
        <taxon>Pleurotus</taxon>
    </lineage>
</organism>
<proteinExistence type="predicted"/>
<protein>
    <submittedName>
        <fullName evidence="2">Uncharacterized protein</fullName>
    </submittedName>
</protein>
<evidence type="ECO:0000313" key="3">
    <source>
        <dbReference type="Proteomes" id="UP000807025"/>
    </source>
</evidence>
<dbReference type="Proteomes" id="UP000807025">
    <property type="component" value="Unassembled WGS sequence"/>
</dbReference>
<evidence type="ECO:0000256" key="1">
    <source>
        <dbReference type="SAM" id="MobiDB-lite"/>
    </source>
</evidence>
<keyword evidence="3" id="KW-1185">Reference proteome</keyword>
<name>A0A9P5ZRV6_PLEER</name>
<feature type="region of interest" description="Disordered" evidence="1">
    <location>
        <begin position="87"/>
        <end position="111"/>
    </location>
</feature>
<accession>A0A9P5ZRV6</accession>
<dbReference type="AlphaFoldDB" id="A0A9P5ZRV6"/>
<sequence>MATPSVQHHEYKGSRLFEISDKELNLDLNGVSDISPPFAGMQAGVFEAPPKAEDETWETGIDLPWGTLAMVATAQLPSAWGPYSLPNLGRHTRSEARENRKASGGTRRANFSPRTVYETERTHHLRTFRAPSKRLCCTSECGLAETGQGLCHAGNH</sequence>
<reference evidence="2" key="1">
    <citation type="submission" date="2020-11" db="EMBL/GenBank/DDBJ databases">
        <authorList>
            <consortium name="DOE Joint Genome Institute"/>
            <person name="Ahrendt S."/>
            <person name="Riley R."/>
            <person name="Andreopoulos W."/>
            <person name="Labutti K."/>
            <person name="Pangilinan J."/>
            <person name="Ruiz-Duenas F.J."/>
            <person name="Barrasa J.M."/>
            <person name="Sanchez-Garcia M."/>
            <person name="Camarero S."/>
            <person name="Miyauchi S."/>
            <person name="Serrano A."/>
            <person name="Linde D."/>
            <person name="Babiker R."/>
            <person name="Drula E."/>
            <person name="Ayuso-Fernandez I."/>
            <person name="Pacheco R."/>
            <person name="Padilla G."/>
            <person name="Ferreira P."/>
            <person name="Barriuso J."/>
            <person name="Kellner H."/>
            <person name="Castanera R."/>
            <person name="Alfaro M."/>
            <person name="Ramirez L."/>
            <person name="Pisabarro A.G."/>
            <person name="Kuo A."/>
            <person name="Tritt A."/>
            <person name="Lipzen A."/>
            <person name="He G."/>
            <person name="Yan M."/>
            <person name="Ng V."/>
            <person name="Cullen D."/>
            <person name="Martin F."/>
            <person name="Rosso M.-N."/>
            <person name="Henrissat B."/>
            <person name="Hibbett D."/>
            <person name="Martinez A.T."/>
            <person name="Grigoriev I.V."/>
        </authorList>
    </citation>
    <scope>NUCLEOTIDE SEQUENCE</scope>
    <source>
        <strain evidence="2">ATCC 90797</strain>
    </source>
</reference>
<evidence type="ECO:0000313" key="2">
    <source>
        <dbReference type="EMBL" id="KAF9491565.1"/>
    </source>
</evidence>
<gene>
    <name evidence="2" type="ORF">BDN71DRAFT_1306337</name>
</gene>
<dbReference type="EMBL" id="MU154616">
    <property type="protein sequence ID" value="KAF9491565.1"/>
    <property type="molecule type" value="Genomic_DNA"/>
</dbReference>
<comment type="caution">
    <text evidence="2">The sequence shown here is derived from an EMBL/GenBank/DDBJ whole genome shotgun (WGS) entry which is preliminary data.</text>
</comment>
<feature type="compositionally biased region" description="Basic and acidic residues" evidence="1">
    <location>
        <begin position="92"/>
        <end position="101"/>
    </location>
</feature>